<reference evidence="1 2" key="1">
    <citation type="journal article" date="2010" name="J. Bacteriol.">
        <title>The genome of the amoeba symbiont 'Candidatus Amoebophilus asiaticus' reveals common mechanisms for host cell interaction among amoeba-associated bacteria.</title>
        <authorList>
            <person name="Schmitz-Esser S."/>
            <person name="Tischler P."/>
            <person name="Arnold R."/>
            <person name="Montanaro J."/>
            <person name="Wagner M."/>
            <person name="Rattei T."/>
            <person name="Horn M."/>
        </authorList>
    </citation>
    <scope>NUCLEOTIDE SEQUENCE [LARGE SCALE GENOMIC DNA]</scope>
    <source>
        <strain evidence="1 2">5a2</strain>
    </source>
</reference>
<dbReference type="AlphaFoldDB" id="B3ES75"/>
<dbReference type="HOGENOM" id="CLU_1418870_0_0_10"/>
<organism evidence="1 2">
    <name type="scientific">Amoebophilus asiaticus (strain 5a2)</name>
    <dbReference type="NCBI Taxonomy" id="452471"/>
    <lineage>
        <taxon>Bacteria</taxon>
        <taxon>Pseudomonadati</taxon>
        <taxon>Bacteroidota</taxon>
        <taxon>Cytophagia</taxon>
        <taxon>Cytophagales</taxon>
        <taxon>Amoebophilaceae</taxon>
        <taxon>Candidatus Amoebophilus</taxon>
    </lineage>
</organism>
<dbReference type="Proteomes" id="UP000001227">
    <property type="component" value="Chromosome"/>
</dbReference>
<dbReference type="OrthoDB" id="9955045at2"/>
<dbReference type="KEGG" id="aas:Aasi_0686"/>
<protein>
    <submittedName>
        <fullName evidence="1">Uncharacterized protein</fullName>
    </submittedName>
</protein>
<dbReference type="EMBL" id="CP001102">
    <property type="protein sequence ID" value="ACE06077.1"/>
    <property type="molecule type" value="Genomic_DNA"/>
</dbReference>
<keyword evidence="2" id="KW-1185">Reference proteome</keyword>
<name>B3ES75_AMOA5</name>
<proteinExistence type="predicted"/>
<gene>
    <name evidence="1" type="ordered locus">Aasi_0686</name>
</gene>
<dbReference type="RefSeq" id="WP_012472845.1">
    <property type="nucleotide sequence ID" value="NC_010830.1"/>
</dbReference>
<accession>B3ES75</accession>
<sequence length="191" mass="21769">MRYFFISILIILTAYLPAHKMLCNCSTDPLLQELDQLAKSNGMEFVIGSKFPVINPYDSYGSTYVFDFIFEPEKNSVDNSVLFLCRKRDYVREHEGPALDLVHNYRYFLVYATKMKHENKFQIQNIISNAGLKGMSLYYGHLDIDLSKFRQIDNEAIAGPKGVRVNFVNGCVPIVISCESSTQIFGIVKLG</sequence>
<evidence type="ECO:0000313" key="1">
    <source>
        <dbReference type="EMBL" id="ACE06077.1"/>
    </source>
</evidence>
<evidence type="ECO:0000313" key="2">
    <source>
        <dbReference type="Proteomes" id="UP000001227"/>
    </source>
</evidence>